<evidence type="ECO:0000256" key="2">
    <source>
        <dbReference type="SAM" id="MobiDB-lite"/>
    </source>
</evidence>
<keyword evidence="1" id="KW-0175">Coiled coil</keyword>
<dbReference type="Proteomes" id="UP000015354">
    <property type="component" value="Unassembled WGS sequence"/>
</dbReference>
<keyword evidence="5" id="KW-1185">Reference proteome</keyword>
<evidence type="ECO:0000313" key="5">
    <source>
        <dbReference type="Proteomes" id="UP000015354"/>
    </source>
</evidence>
<sequence>MPARALRSADMVVGTYGDATERAVLLEKELESFYLQQEAYIRKRVAFLDEMQSTITDERRCLEVQHQECRAQISAARKNVLFLQTEQGRMGQMLKKPHATLDREEKTIDQKLDAVQKQIDAEDEVLQQLLLEKEKLDEEGAETESREMRQYQEEKELEKALNEMNNLAKEINQRKSSLEKKNHTITEWDEALEARERELARCQDQLHIDLKRIEEDERRFGVKQNISYAHALVPTVSQREIMDDFDMSIQHEEEREEIDKEDDSS</sequence>
<dbReference type="AlphaFoldDB" id="S9WK69"/>
<name>S9WK69_9TRYP</name>
<evidence type="ECO:0000256" key="1">
    <source>
        <dbReference type="SAM" id="Coils"/>
    </source>
</evidence>
<reference evidence="3 5" key="1">
    <citation type="journal article" date="2013" name="PLoS ONE">
        <title>Predicting the Proteins of Angomonas deanei, Strigomonas culicis and Their Respective Endosymbionts Reveals New Aspects of the Trypanosomatidae Family.</title>
        <authorList>
            <person name="Motta M.C."/>
            <person name="Martins A.C."/>
            <person name="de Souza S.S."/>
            <person name="Catta-Preta C.M."/>
            <person name="Silva R."/>
            <person name="Klein C.C."/>
            <person name="de Almeida L.G."/>
            <person name="de Lima Cunha O."/>
            <person name="Ciapina L.P."/>
            <person name="Brocchi M."/>
            <person name="Colabardini A.C."/>
            <person name="de Araujo Lima B."/>
            <person name="Machado C.R."/>
            <person name="de Almeida Soares C.M."/>
            <person name="Probst C.M."/>
            <person name="de Menezes C.B."/>
            <person name="Thompson C.E."/>
            <person name="Bartholomeu D.C."/>
            <person name="Gradia D.F."/>
            <person name="Pavoni D.P."/>
            <person name="Grisard E.C."/>
            <person name="Fantinatti-Garboggini F."/>
            <person name="Marchini F.K."/>
            <person name="Rodrigues-Luiz G.F."/>
            <person name="Wagner G."/>
            <person name="Goldman G.H."/>
            <person name="Fietto J.L."/>
            <person name="Elias M.C."/>
            <person name="Goldman M.H."/>
            <person name="Sagot M.F."/>
            <person name="Pereira M."/>
            <person name="Stoco P.H."/>
            <person name="de Mendonca-Neto R.P."/>
            <person name="Teixeira S.M."/>
            <person name="Maciel T.E."/>
            <person name="de Oliveira Mendes T.A."/>
            <person name="Urmenyi T.P."/>
            <person name="de Souza W."/>
            <person name="Schenkman S."/>
            <person name="de Vasconcelos A.T."/>
        </authorList>
    </citation>
    <scope>NUCLEOTIDE SEQUENCE [LARGE SCALE GENOMIC DNA]</scope>
</reference>
<proteinExistence type="predicted"/>
<evidence type="ECO:0000313" key="3">
    <source>
        <dbReference type="EMBL" id="EPY36355.1"/>
    </source>
</evidence>
<dbReference type="OrthoDB" id="249637at2759"/>
<feature type="region of interest" description="Disordered" evidence="2">
    <location>
        <begin position="246"/>
        <end position="265"/>
    </location>
</feature>
<gene>
    <name evidence="4" type="ORF">STCU_00268</name>
    <name evidence="3" type="ORF">STCU_00627</name>
</gene>
<dbReference type="EMBL" id="ATMH01000268">
    <property type="protein sequence ID" value="EPY37030.1"/>
    <property type="molecule type" value="Genomic_DNA"/>
</dbReference>
<feature type="compositionally biased region" description="Acidic residues" evidence="2">
    <location>
        <begin position="254"/>
        <end position="265"/>
    </location>
</feature>
<feature type="coiled-coil region" evidence="1">
    <location>
        <begin position="112"/>
        <end position="205"/>
    </location>
</feature>
<protein>
    <submittedName>
        <fullName evidence="3">Uncharacterized protein</fullName>
    </submittedName>
</protein>
<organism evidence="3 5">
    <name type="scientific">Strigomonas culicis</name>
    <dbReference type="NCBI Taxonomy" id="28005"/>
    <lineage>
        <taxon>Eukaryota</taxon>
        <taxon>Discoba</taxon>
        <taxon>Euglenozoa</taxon>
        <taxon>Kinetoplastea</taxon>
        <taxon>Metakinetoplastina</taxon>
        <taxon>Trypanosomatida</taxon>
        <taxon>Trypanosomatidae</taxon>
        <taxon>Strigomonadinae</taxon>
        <taxon>Strigomonas</taxon>
    </lineage>
</organism>
<dbReference type="EMBL" id="ATMH01000627">
    <property type="protein sequence ID" value="EPY36355.1"/>
    <property type="molecule type" value="Genomic_DNA"/>
</dbReference>
<evidence type="ECO:0000313" key="4">
    <source>
        <dbReference type="EMBL" id="EPY37030.1"/>
    </source>
</evidence>
<comment type="caution">
    <text evidence="3">The sequence shown here is derived from an EMBL/GenBank/DDBJ whole genome shotgun (WGS) entry which is preliminary data.</text>
</comment>
<accession>S9WK69</accession>
<reference evidence="3" key="2">
    <citation type="submission" date="2013-03" db="EMBL/GenBank/DDBJ databases">
        <authorList>
            <person name="Motta M.C.M."/>
            <person name="Martins A.C.A."/>
            <person name="Preta C.M.C.C."/>
            <person name="Silva R."/>
            <person name="de Souza S.S."/>
            <person name="Klein C.C."/>
            <person name="de Almeida L.G.P."/>
            <person name="Cunha O.L."/>
            <person name="Colabardini A.C."/>
            <person name="Lima B.A."/>
            <person name="Machado C.R."/>
            <person name="Soares C.M.A."/>
            <person name="de Menezes C.B.A."/>
            <person name="Bartolomeu D.C."/>
            <person name="Grisard E.C."/>
            <person name="Fantinatti-Garboggini F."/>
            <person name="Rodrigues-Luiz G.F."/>
            <person name="Wagner G."/>
            <person name="Goldman G.H."/>
            <person name="Fietto J.L.R."/>
            <person name="Ciapina L.P."/>
            <person name="Brocchi M."/>
            <person name="Elias M.C."/>
            <person name="Goldman M.H.S."/>
            <person name="Sagot M.-F."/>
            <person name="Pereira M."/>
            <person name="Stoco P.H."/>
            <person name="Teixeira S.M.R."/>
            <person name="de Mendonca-Neto R.P."/>
            <person name="Maciel T.E.F."/>
            <person name="Mendes T.A.O."/>
            <person name="Urmenyi T.P."/>
            <person name="Teixeira M.M.G."/>
            <person name="de Camargo E.F.P."/>
            <person name="de Sousa W."/>
            <person name="Schenkman S."/>
            <person name="de Vasconcelos A.T.R."/>
        </authorList>
    </citation>
    <scope>NUCLEOTIDE SEQUENCE</scope>
</reference>